<dbReference type="Pfam" id="PF00182">
    <property type="entry name" value="Glyco_hydro_19"/>
    <property type="match status" value="1"/>
</dbReference>
<dbReference type="PANTHER" id="PTHR22595">
    <property type="entry name" value="CHITINASE-RELATED"/>
    <property type="match status" value="1"/>
</dbReference>
<dbReference type="GO" id="GO:0050832">
    <property type="term" value="P:defense response to fungus"/>
    <property type="evidence" value="ECO:0007669"/>
    <property type="project" value="TreeGrafter"/>
</dbReference>
<gene>
    <name evidence="5" type="ORF">HRI_004935700</name>
</gene>
<evidence type="ECO:0000256" key="1">
    <source>
        <dbReference type="ARBA" id="ARBA00022669"/>
    </source>
</evidence>
<dbReference type="CDD" id="cd00325">
    <property type="entry name" value="chitinase_GH19"/>
    <property type="match status" value="1"/>
</dbReference>
<dbReference type="EMBL" id="BSYR01000065">
    <property type="protein sequence ID" value="GMJ12665.1"/>
    <property type="molecule type" value="Genomic_DNA"/>
</dbReference>
<dbReference type="GO" id="GO:0016998">
    <property type="term" value="P:cell wall macromolecule catabolic process"/>
    <property type="evidence" value="ECO:0007669"/>
    <property type="project" value="InterPro"/>
</dbReference>
<evidence type="ECO:0000256" key="3">
    <source>
        <dbReference type="ARBA" id="ARBA00023157"/>
    </source>
</evidence>
<evidence type="ECO:0000256" key="2">
    <source>
        <dbReference type="ARBA" id="ARBA00022821"/>
    </source>
</evidence>
<dbReference type="Proteomes" id="UP001165190">
    <property type="component" value="Unassembled WGS sequence"/>
</dbReference>
<dbReference type="InterPro" id="IPR023346">
    <property type="entry name" value="Lysozyme-like_dom_sf"/>
</dbReference>
<dbReference type="InterPro" id="IPR000726">
    <property type="entry name" value="Glyco_hydro_19_cat"/>
</dbReference>
<keyword evidence="2" id="KW-0611">Plant defense</keyword>
<keyword evidence="3" id="KW-1015">Disulfide bond</keyword>
<sequence length="109" mass="12025">MNATMSFESAFWYWMTPQSNSTVSCHDVMVGSWKPSIIDTLLGRLPGYGATTNLLNGASECGKGRNKAGAARIGYYLKYCYMLGVDYGENLDCFNQTPFSSYVAVENSM</sequence>
<protein>
    <submittedName>
        <fullName evidence="5">PATHOGENESIS-RELATED 3, basic chitinase</fullName>
    </submittedName>
</protein>
<organism evidence="5 6">
    <name type="scientific">Hibiscus trionum</name>
    <name type="common">Flower of an hour</name>
    <dbReference type="NCBI Taxonomy" id="183268"/>
    <lineage>
        <taxon>Eukaryota</taxon>
        <taxon>Viridiplantae</taxon>
        <taxon>Streptophyta</taxon>
        <taxon>Embryophyta</taxon>
        <taxon>Tracheophyta</taxon>
        <taxon>Spermatophyta</taxon>
        <taxon>Magnoliopsida</taxon>
        <taxon>eudicotyledons</taxon>
        <taxon>Gunneridae</taxon>
        <taxon>Pentapetalae</taxon>
        <taxon>rosids</taxon>
        <taxon>malvids</taxon>
        <taxon>Malvales</taxon>
        <taxon>Malvaceae</taxon>
        <taxon>Malvoideae</taxon>
        <taxon>Hibiscus</taxon>
    </lineage>
</organism>
<reference evidence="5" key="1">
    <citation type="submission" date="2023-05" db="EMBL/GenBank/DDBJ databases">
        <title>Genome and transcriptome analyses reveal genes involved in the formation of fine ridges on petal epidermal cells in Hibiscus trionum.</title>
        <authorList>
            <person name="Koshimizu S."/>
            <person name="Masuda S."/>
            <person name="Ishii T."/>
            <person name="Shirasu K."/>
            <person name="Hoshino A."/>
            <person name="Arita M."/>
        </authorList>
    </citation>
    <scope>NUCLEOTIDE SEQUENCE</scope>
    <source>
        <strain evidence="5">Hamamatsu line</strain>
    </source>
</reference>
<proteinExistence type="predicted"/>
<evidence type="ECO:0000313" key="5">
    <source>
        <dbReference type="EMBL" id="GMJ12665.1"/>
    </source>
</evidence>
<accession>A0A9W7JDS0</accession>
<dbReference type="PROSITE" id="PS00774">
    <property type="entry name" value="CHITINASE_19_2"/>
    <property type="match status" value="1"/>
</dbReference>
<evidence type="ECO:0000259" key="4">
    <source>
        <dbReference type="PROSITE" id="PS00774"/>
    </source>
</evidence>
<dbReference type="SUPFAM" id="SSF53955">
    <property type="entry name" value="Lysozyme-like"/>
    <property type="match status" value="1"/>
</dbReference>
<dbReference type="GO" id="GO:0008061">
    <property type="term" value="F:chitin binding"/>
    <property type="evidence" value="ECO:0007669"/>
    <property type="project" value="UniProtKB-KW"/>
</dbReference>
<keyword evidence="6" id="KW-1185">Reference proteome</keyword>
<dbReference type="OrthoDB" id="5985073at2759"/>
<dbReference type="GO" id="GO:0004568">
    <property type="term" value="F:chitinase activity"/>
    <property type="evidence" value="ECO:0007669"/>
    <property type="project" value="InterPro"/>
</dbReference>
<comment type="caution">
    <text evidence="5">The sequence shown here is derived from an EMBL/GenBank/DDBJ whole genome shotgun (WGS) entry which is preliminary data.</text>
</comment>
<name>A0A9W7JDS0_HIBTR</name>
<dbReference type="PANTHER" id="PTHR22595:SF79">
    <property type="entry name" value="CHITINASE 12"/>
    <property type="match status" value="1"/>
</dbReference>
<keyword evidence="1" id="KW-0147">Chitin-binding</keyword>
<evidence type="ECO:0000313" key="6">
    <source>
        <dbReference type="Proteomes" id="UP001165190"/>
    </source>
</evidence>
<feature type="domain" description="Glycoside hydrolase family 19 catalytic" evidence="4">
    <location>
        <begin position="5"/>
        <end position="15"/>
    </location>
</feature>
<dbReference type="AlphaFoldDB" id="A0A9W7JDS0"/>
<dbReference type="Gene3D" id="1.10.530.10">
    <property type="match status" value="1"/>
</dbReference>
<dbReference type="GO" id="GO:0006032">
    <property type="term" value="P:chitin catabolic process"/>
    <property type="evidence" value="ECO:0007669"/>
    <property type="project" value="InterPro"/>
</dbReference>